<sequence length="46" mass="5390">MAANKRVIRDLEKLLGEVRRQERYIENRSYTPKTDVLKILKGGDES</sequence>
<comment type="caution">
    <text evidence="1">The sequence shown here is derived from an EMBL/GenBank/DDBJ whole genome shotgun (WGS) entry which is preliminary data.</text>
</comment>
<gene>
    <name evidence="1" type="ORF">H9968_03025</name>
</gene>
<organism evidence="1 2">
    <name type="scientific">Candidatus Anaerobutyricum stercoris</name>
    <dbReference type="NCBI Taxonomy" id="2838457"/>
    <lineage>
        <taxon>Bacteria</taxon>
        <taxon>Bacillati</taxon>
        <taxon>Bacillota</taxon>
        <taxon>Clostridia</taxon>
        <taxon>Lachnospirales</taxon>
        <taxon>Lachnospiraceae</taxon>
        <taxon>Anaerobutyricum</taxon>
    </lineage>
</organism>
<dbReference type="EMBL" id="DXBR01000036">
    <property type="protein sequence ID" value="HIZ38887.1"/>
    <property type="molecule type" value="Genomic_DNA"/>
</dbReference>
<evidence type="ECO:0000313" key="2">
    <source>
        <dbReference type="Proteomes" id="UP000824049"/>
    </source>
</evidence>
<reference evidence="1" key="1">
    <citation type="journal article" date="2021" name="PeerJ">
        <title>Extensive microbial diversity within the chicken gut microbiome revealed by metagenomics and culture.</title>
        <authorList>
            <person name="Gilroy R."/>
            <person name="Ravi A."/>
            <person name="Getino M."/>
            <person name="Pursley I."/>
            <person name="Horton D.L."/>
            <person name="Alikhan N.F."/>
            <person name="Baker D."/>
            <person name="Gharbi K."/>
            <person name="Hall N."/>
            <person name="Watson M."/>
            <person name="Adriaenssens E.M."/>
            <person name="Foster-Nyarko E."/>
            <person name="Jarju S."/>
            <person name="Secka A."/>
            <person name="Antonio M."/>
            <person name="Oren A."/>
            <person name="Chaudhuri R.R."/>
            <person name="La Ragione R."/>
            <person name="Hildebrand F."/>
            <person name="Pallen M.J."/>
        </authorList>
    </citation>
    <scope>NUCLEOTIDE SEQUENCE</scope>
    <source>
        <strain evidence="1">CHK179-28034</strain>
    </source>
</reference>
<dbReference type="AlphaFoldDB" id="A0A9D2J7E5"/>
<evidence type="ECO:0000313" key="1">
    <source>
        <dbReference type="EMBL" id="HIZ38887.1"/>
    </source>
</evidence>
<protein>
    <submittedName>
        <fullName evidence="1">Uncharacterized protein</fullName>
    </submittedName>
</protein>
<accession>A0A9D2J7E5</accession>
<dbReference type="Proteomes" id="UP000824049">
    <property type="component" value="Unassembled WGS sequence"/>
</dbReference>
<name>A0A9D2J7E5_9FIRM</name>
<proteinExistence type="predicted"/>
<reference evidence="1" key="2">
    <citation type="submission" date="2021-04" db="EMBL/GenBank/DDBJ databases">
        <authorList>
            <person name="Gilroy R."/>
        </authorList>
    </citation>
    <scope>NUCLEOTIDE SEQUENCE</scope>
    <source>
        <strain evidence="1">CHK179-28034</strain>
    </source>
</reference>